<dbReference type="InterPro" id="IPR029058">
    <property type="entry name" value="AB_hydrolase_fold"/>
</dbReference>
<gene>
    <name evidence="1" type="ORF">H9758_04835</name>
</gene>
<evidence type="ECO:0000313" key="2">
    <source>
        <dbReference type="Proteomes" id="UP000823890"/>
    </source>
</evidence>
<organism evidence="1 2">
    <name type="scientific">Candidatus Mediterraneibacter faecipullorum</name>
    <dbReference type="NCBI Taxonomy" id="2838670"/>
    <lineage>
        <taxon>Bacteria</taxon>
        <taxon>Bacillati</taxon>
        <taxon>Bacillota</taxon>
        <taxon>Clostridia</taxon>
        <taxon>Lachnospirales</taxon>
        <taxon>Lachnospiraceae</taxon>
        <taxon>Mediterraneibacter</taxon>
    </lineage>
</organism>
<accession>A0A9D2NKI3</accession>
<proteinExistence type="predicted"/>
<evidence type="ECO:0000313" key="1">
    <source>
        <dbReference type="EMBL" id="HJC33902.1"/>
    </source>
</evidence>
<comment type="caution">
    <text evidence="1">The sequence shown here is derived from an EMBL/GenBank/DDBJ whole genome shotgun (WGS) entry which is preliminary data.</text>
</comment>
<dbReference type="EMBL" id="DWWO01000063">
    <property type="protein sequence ID" value="HJC33902.1"/>
    <property type="molecule type" value="Genomic_DNA"/>
</dbReference>
<name>A0A9D2NKI3_9FIRM</name>
<reference evidence="1" key="2">
    <citation type="submission" date="2021-04" db="EMBL/GenBank/DDBJ databases">
        <authorList>
            <person name="Gilroy R."/>
        </authorList>
    </citation>
    <scope>NUCLEOTIDE SEQUENCE</scope>
    <source>
        <strain evidence="1">ChiW19-954</strain>
    </source>
</reference>
<dbReference type="AlphaFoldDB" id="A0A9D2NKI3"/>
<sequence>MYLTDEQLMLLEQLTYLTDDVADAAGVLLGPYDSVEDLLQQFDEEALQKLEDSGKTFNYTGAEKWAAIIRQIKNDADLYSLDIVDKDDSVPALCFNDPDDPGHAVVVFRGTSGKDEWIDNAIGLGVSDTERQKAALDYIENLPYDSITVAGHSKGGNKAQYVTVLSDKVDRCISMDGQGFSQEFIDKYYAEIQKKGHCIKNYYLEGDFVSILMFPVPGSDQICIDGDDSVIGAENHAASSFYQFWQDEEGRWHIRCDADGNTALIPGTREDSMVYLHEFTTFIINVMPEDERERAGDYIGHILALVFVPDAHFDVDGKRYTPDDLVEYLLSDPDMLAKVLAYFVRYVETYNLSEDEIRSLAEVFGMTELLGEIEDVAKEHDSSLAQMISDAGGLLNLIIDQIRDGENDPIIGVLLWLANGWLSEKLGTEVDLPALWKKLEAEYQSIPEFDAETARQDAACKEGKIRDFSERTYGILMSAIAAVEEDTYGSVSGWTQYAGEAWYDSLFIPNAIGGINAYFERVSEISRICRSSVDRIYGQADEADRRNAGRLRQSTEGLKALRQKIEQKTAELGG</sequence>
<dbReference type="SUPFAM" id="SSF53474">
    <property type="entry name" value="alpha/beta-Hydrolases"/>
    <property type="match status" value="1"/>
</dbReference>
<dbReference type="Gene3D" id="3.40.50.1820">
    <property type="entry name" value="alpha/beta hydrolase"/>
    <property type="match status" value="1"/>
</dbReference>
<dbReference type="InterPro" id="IPR024499">
    <property type="entry name" value="Mbeg1-like"/>
</dbReference>
<dbReference type="Pfam" id="PF11187">
    <property type="entry name" value="Mbeg1-like"/>
    <property type="match status" value="1"/>
</dbReference>
<dbReference type="Proteomes" id="UP000823890">
    <property type="component" value="Unassembled WGS sequence"/>
</dbReference>
<protein>
    <submittedName>
        <fullName evidence="1">DUF2974 domain-containing protein</fullName>
    </submittedName>
</protein>
<reference evidence="1" key="1">
    <citation type="journal article" date="2021" name="PeerJ">
        <title>Extensive microbial diversity within the chicken gut microbiome revealed by metagenomics and culture.</title>
        <authorList>
            <person name="Gilroy R."/>
            <person name="Ravi A."/>
            <person name="Getino M."/>
            <person name="Pursley I."/>
            <person name="Horton D.L."/>
            <person name="Alikhan N.F."/>
            <person name="Baker D."/>
            <person name="Gharbi K."/>
            <person name="Hall N."/>
            <person name="Watson M."/>
            <person name="Adriaenssens E.M."/>
            <person name="Foster-Nyarko E."/>
            <person name="Jarju S."/>
            <person name="Secka A."/>
            <person name="Antonio M."/>
            <person name="Oren A."/>
            <person name="Chaudhuri R.R."/>
            <person name="La Ragione R."/>
            <person name="Hildebrand F."/>
            <person name="Pallen M.J."/>
        </authorList>
    </citation>
    <scope>NUCLEOTIDE SEQUENCE</scope>
    <source>
        <strain evidence="1">ChiW19-954</strain>
    </source>
</reference>